<dbReference type="PANTHER" id="PTHR23416:SF54">
    <property type="entry name" value="ACETYLTRANSFERASE, CYSE_LACA_LPXA_NODL FAMILY (AFU_ORTHOLOGUE AFUA_2G08430)-RELATED"/>
    <property type="match status" value="1"/>
</dbReference>
<dbReference type="Proteomes" id="UP000014480">
    <property type="component" value="Unassembled WGS sequence"/>
</dbReference>
<evidence type="ECO:0000259" key="3">
    <source>
        <dbReference type="SMART" id="SM01266"/>
    </source>
</evidence>
<dbReference type="InterPro" id="IPR001451">
    <property type="entry name" value="Hexapep"/>
</dbReference>
<dbReference type="InterPro" id="IPR011004">
    <property type="entry name" value="Trimer_LpxA-like_sf"/>
</dbReference>
<gene>
    <name evidence="4" type="primary">maa-1</name>
    <name evidence="4" type="ORF">Cob_v001481</name>
</gene>
<dbReference type="GO" id="GO:0008374">
    <property type="term" value="F:O-acyltransferase activity"/>
    <property type="evidence" value="ECO:0007669"/>
    <property type="project" value="TreeGrafter"/>
</dbReference>
<name>A0A484G8G2_COLOR</name>
<comment type="similarity">
    <text evidence="1">Belongs to the transferase hexapeptide repeat family.</text>
</comment>
<dbReference type="Gene3D" id="2.160.10.10">
    <property type="entry name" value="Hexapeptide repeat proteins"/>
    <property type="match status" value="1"/>
</dbReference>
<feature type="domain" description="Maltose/galactoside acetyltransferase" evidence="3">
    <location>
        <begin position="33"/>
        <end position="87"/>
    </location>
</feature>
<protein>
    <submittedName>
        <fullName evidence="4">Maltose O-acetyltransferase</fullName>
    </submittedName>
</protein>
<accession>A0A484G8G2</accession>
<dbReference type="CDD" id="cd03357">
    <property type="entry name" value="LbH_MAT_GAT"/>
    <property type="match status" value="1"/>
</dbReference>
<dbReference type="Pfam" id="PF00132">
    <property type="entry name" value="Hexapep"/>
    <property type="match status" value="1"/>
</dbReference>
<dbReference type="SUPFAM" id="SSF51161">
    <property type="entry name" value="Trimeric LpxA-like enzymes"/>
    <property type="match status" value="1"/>
</dbReference>
<evidence type="ECO:0000256" key="2">
    <source>
        <dbReference type="ARBA" id="ARBA00022679"/>
    </source>
</evidence>
<dbReference type="PANTHER" id="PTHR23416">
    <property type="entry name" value="SIALIC ACID SYNTHASE-RELATED"/>
    <property type="match status" value="1"/>
</dbReference>
<dbReference type="Pfam" id="PF12464">
    <property type="entry name" value="Mac"/>
    <property type="match status" value="1"/>
</dbReference>
<keyword evidence="5" id="KW-1185">Reference proteome</keyword>
<dbReference type="STRING" id="1213857.A0A484G8G2"/>
<proteinExistence type="inferred from homology"/>
<reference evidence="5" key="2">
    <citation type="journal article" date="2019" name="Mol. Plant Microbe Interact.">
        <title>Genome sequence resources for four phytopathogenic fungi from the Colletotrichum orbiculare species complex.</title>
        <authorList>
            <person name="Gan P."/>
            <person name="Tsushima A."/>
            <person name="Narusaka M."/>
            <person name="Narusaka Y."/>
            <person name="Takano Y."/>
            <person name="Kubo Y."/>
            <person name="Shirasu K."/>
        </authorList>
    </citation>
    <scope>GENOME REANNOTATION</scope>
    <source>
        <strain evidence="5">104-T / ATCC 96160 / CBS 514.97 / LARS 414 / MAFF 240422</strain>
    </source>
</reference>
<dbReference type="AlphaFoldDB" id="A0A484G8G2"/>
<dbReference type="InterPro" id="IPR051159">
    <property type="entry name" value="Hexapeptide_acetyltransf"/>
</dbReference>
<sequence length="240" mass="26405">MLHYNMGQYSLYVRIPAYPVTMAENEPDFDQNKARMAAGELYYAFTADLVADRRRCAAACEKFNRAGDVTRRELALLVNDILKHDRPLPEPAPDQEQDEQILADEPWIDGPVRMDYGYNVKLGKNVYINFNSVWIDTCTIEVGDRTLVGPNCSFYSAAHPLDPVLRNGTRGPEYGKPIKIGPDCWFGGNCVVLPGVTIGRGVTVGAGSVVTKDVPDFVAVAGNPARIIRDVPHSGAFTIS</sequence>
<dbReference type="InterPro" id="IPR024688">
    <property type="entry name" value="Mac_dom"/>
</dbReference>
<evidence type="ECO:0000256" key="1">
    <source>
        <dbReference type="ARBA" id="ARBA00007274"/>
    </source>
</evidence>
<dbReference type="EMBL" id="AMCV02000001">
    <property type="protein sequence ID" value="TDZ25887.1"/>
    <property type="molecule type" value="Genomic_DNA"/>
</dbReference>
<evidence type="ECO:0000313" key="4">
    <source>
        <dbReference type="EMBL" id="TDZ25887.1"/>
    </source>
</evidence>
<dbReference type="GO" id="GO:0016407">
    <property type="term" value="F:acetyltransferase activity"/>
    <property type="evidence" value="ECO:0007669"/>
    <property type="project" value="InterPro"/>
</dbReference>
<reference evidence="5" key="1">
    <citation type="journal article" date="2013" name="New Phytol.">
        <title>Comparative genomic and transcriptomic analyses reveal the hemibiotrophic stage shift of Colletotrichum fungi.</title>
        <authorList>
            <person name="Gan P."/>
            <person name="Ikeda K."/>
            <person name="Irieda H."/>
            <person name="Narusaka M."/>
            <person name="O'Connell R.J."/>
            <person name="Narusaka Y."/>
            <person name="Takano Y."/>
            <person name="Kubo Y."/>
            <person name="Shirasu K."/>
        </authorList>
    </citation>
    <scope>NUCLEOTIDE SEQUENCE [LARGE SCALE GENOMIC DNA]</scope>
    <source>
        <strain evidence="5">104-T / ATCC 96160 / CBS 514.97 / LARS 414 / MAFF 240422</strain>
    </source>
</reference>
<comment type="caution">
    <text evidence="4">The sequence shown here is derived from an EMBL/GenBank/DDBJ whole genome shotgun (WGS) entry which is preliminary data.</text>
</comment>
<dbReference type="SMART" id="SM01266">
    <property type="entry name" value="Mac"/>
    <property type="match status" value="1"/>
</dbReference>
<dbReference type="OrthoDB" id="25818at2759"/>
<organism evidence="4 5">
    <name type="scientific">Colletotrichum orbiculare (strain 104-T / ATCC 96160 / CBS 514.97 / LARS 414 / MAFF 240422)</name>
    <name type="common">Cucumber anthracnose fungus</name>
    <name type="synonym">Colletotrichum lagenarium</name>
    <dbReference type="NCBI Taxonomy" id="1213857"/>
    <lineage>
        <taxon>Eukaryota</taxon>
        <taxon>Fungi</taxon>
        <taxon>Dikarya</taxon>
        <taxon>Ascomycota</taxon>
        <taxon>Pezizomycotina</taxon>
        <taxon>Sordariomycetes</taxon>
        <taxon>Hypocreomycetidae</taxon>
        <taxon>Glomerellales</taxon>
        <taxon>Glomerellaceae</taxon>
        <taxon>Colletotrichum</taxon>
        <taxon>Colletotrichum orbiculare species complex</taxon>
    </lineage>
</organism>
<evidence type="ECO:0000313" key="5">
    <source>
        <dbReference type="Proteomes" id="UP000014480"/>
    </source>
</evidence>
<keyword evidence="2" id="KW-0808">Transferase</keyword>